<accession>A0A0H4PAR2</accession>
<proteinExistence type="predicted"/>
<keyword evidence="1" id="KW-0732">Signal</keyword>
<dbReference type="EMBL" id="CP012040">
    <property type="protein sequence ID" value="AKP51521.1"/>
    <property type="molecule type" value="Genomic_DNA"/>
</dbReference>
<dbReference type="KEGG" id="camu:CA2015_2098"/>
<keyword evidence="3" id="KW-1185">Reference proteome</keyword>
<gene>
    <name evidence="2" type="ORF">CA2015_2098</name>
</gene>
<dbReference type="Proteomes" id="UP000036520">
    <property type="component" value="Chromosome"/>
</dbReference>
<feature type="chain" id="PRO_5005208661" evidence="1">
    <location>
        <begin position="21"/>
        <end position="336"/>
    </location>
</feature>
<dbReference type="OrthoDB" id="669053at2"/>
<dbReference type="AlphaFoldDB" id="A0A0H4PAR2"/>
<evidence type="ECO:0000313" key="2">
    <source>
        <dbReference type="EMBL" id="AKP51521.1"/>
    </source>
</evidence>
<evidence type="ECO:0000313" key="3">
    <source>
        <dbReference type="Proteomes" id="UP000036520"/>
    </source>
</evidence>
<organism evidence="2 3">
    <name type="scientific">Cyclobacterium amurskyense</name>
    <dbReference type="NCBI Taxonomy" id="320787"/>
    <lineage>
        <taxon>Bacteria</taxon>
        <taxon>Pseudomonadati</taxon>
        <taxon>Bacteroidota</taxon>
        <taxon>Cytophagia</taxon>
        <taxon>Cytophagales</taxon>
        <taxon>Cyclobacteriaceae</taxon>
        <taxon>Cyclobacterium</taxon>
    </lineage>
</organism>
<sequence length="336" mass="38503">MKYVFVLTLISLTFHYSVLAQEPIDSTVYYMTYPDKLVLRTYMSRKYTGLGIKVADESYWYRPNSTLNIGLGATYEGLTLNLAYGFGFLNPDKQRGDSKYFDLQAHAYPKNWVIDFFGQFYNGYYLLRGNTLDNNNESRIFPDMKLRKVGASVQYLFNGDKFSYRAAFLQNEWQKKSAGSFMAGAEVYGGQVRNALGILPSQSVPNNFDQIKYFEIGPNFGYAYSWIIKKHFFITLSAASSLSIGRTYFNYEDGTGNSNWSVRPNFLMRGFTGYNSDRWSLNVNYVYNQVNLAAVNGYKANLGTGNYRLNLIYRISPGHGLKKKLGLIDKLKNRLK</sequence>
<feature type="signal peptide" evidence="1">
    <location>
        <begin position="1"/>
        <end position="20"/>
    </location>
</feature>
<dbReference type="InterPro" id="IPR025535">
    <property type="entry name" value="DUF4421"/>
</dbReference>
<protein>
    <submittedName>
        <fullName evidence="2">Outer membrane insertion C-terminal signal</fullName>
    </submittedName>
</protein>
<dbReference type="Pfam" id="PF14391">
    <property type="entry name" value="DUF4421"/>
    <property type="match status" value="1"/>
</dbReference>
<dbReference type="STRING" id="320787.CA2015_2098"/>
<name>A0A0H4PAR2_9BACT</name>
<dbReference type="RefSeq" id="WP_048641847.1">
    <property type="nucleotide sequence ID" value="NZ_CP012040.1"/>
</dbReference>
<evidence type="ECO:0000256" key="1">
    <source>
        <dbReference type="SAM" id="SignalP"/>
    </source>
</evidence>
<reference evidence="2 3" key="1">
    <citation type="submission" date="2015-07" db="EMBL/GenBank/DDBJ databases">
        <authorList>
            <person name="Kim K.M."/>
        </authorList>
    </citation>
    <scope>NUCLEOTIDE SEQUENCE [LARGE SCALE GENOMIC DNA]</scope>
    <source>
        <strain evidence="2 3">KCTC 12363</strain>
    </source>
</reference>